<sequence>MSEQNLYSDIDTQRRDNGFLSLSETMALTQRGNTVLDPFSTLISVHAKIGRDNVFYPSVTLRADRPEAIVIGNANTFYPMSYLEASGPDTNGSENNYPSIEGGVIEIGSGNQFGPEGGVSIKANSPGTCIKIGDNGRYLSGAMLLGNSTFGDGAQVLGSITVQNCILEAGDPFSGQDPDLRAAVIKGRGLIRGQTIHTGKVAVVGEASSQITLHEQSYFHPKKG</sequence>
<dbReference type="RefSeq" id="WP_380250657.1">
    <property type="nucleotide sequence ID" value="NZ_JBHUII010000004.1"/>
</dbReference>
<protein>
    <submittedName>
        <fullName evidence="1">Uncharacterized protein</fullName>
    </submittedName>
</protein>
<dbReference type="EMBL" id="JBHUII010000004">
    <property type="protein sequence ID" value="MFD2205747.1"/>
    <property type="molecule type" value="Genomic_DNA"/>
</dbReference>
<gene>
    <name evidence="1" type="ORF">ACFSKO_09000</name>
</gene>
<dbReference type="InterPro" id="IPR011004">
    <property type="entry name" value="Trimer_LpxA-like_sf"/>
</dbReference>
<dbReference type="SUPFAM" id="SSF51161">
    <property type="entry name" value="Trimeric LpxA-like enzymes"/>
    <property type="match status" value="1"/>
</dbReference>
<dbReference type="Proteomes" id="UP001597294">
    <property type="component" value="Unassembled WGS sequence"/>
</dbReference>
<name>A0ABW5BHY9_9PROT</name>
<dbReference type="Gene3D" id="2.160.10.10">
    <property type="entry name" value="Hexapeptide repeat proteins"/>
    <property type="match status" value="1"/>
</dbReference>
<keyword evidence="2" id="KW-1185">Reference proteome</keyword>
<organism evidence="1 2">
    <name type="scientific">Kiloniella antarctica</name>
    <dbReference type="NCBI Taxonomy" id="1550907"/>
    <lineage>
        <taxon>Bacteria</taxon>
        <taxon>Pseudomonadati</taxon>
        <taxon>Pseudomonadota</taxon>
        <taxon>Alphaproteobacteria</taxon>
        <taxon>Rhodospirillales</taxon>
        <taxon>Kiloniellaceae</taxon>
        <taxon>Kiloniella</taxon>
    </lineage>
</organism>
<evidence type="ECO:0000313" key="2">
    <source>
        <dbReference type="Proteomes" id="UP001597294"/>
    </source>
</evidence>
<accession>A0ABW5BHY9</accession>
<comment type="caution">
    <text evidence="1">The sequence shown here is derived from an EMBL/GenBank/DDBJ whole genome shotgun (WGS) entry which is preliminary data.</text>
</comment>
<reference evidence="2" key="1">
    <citation type="journal article" date="2019" name="Int. J. Syst. Evol. Microbiol.">
        <title>The Global Catalogue of Microorganisms (GCM) 10K type strain sequencing project: providing services to taxonomists for standard genome sequencing and annotation.</title>
        <authorList>
            <consortium name="The Broad Institute Genomics Platform"/>
            <consortium name="The Broad Institute Genome Sequencing Center for Infectious Disease"/>
            <person name="Wu L."/>
            <person name="Ma J."/>
        </authorList>
    </citation>
    <scope>NUCLEOTIDE SEQUENCE [LARGE SCALE GENOMIC DNA]</scope>
    <source>
        <strain evidence="2">CGMCC 4.7192</strain>
    </source>
</reference>
<evidence type="ECO:0000313" key="1">
    <source>
        <dbReference type="EMBL" id="MFD2205747.1"/>
    </source>
</evidence>
<proteinExistence type="predicted"/>